<comment type="caution">
    <text evidence="1">The sequence shown here is derived from an EMBL/GenBank/DDBJ whole genome shotgun (WGS) entry which is preliminary data.</text>
</comment>
<evidence type="ECO:0000313" key="2">
    <source>
        <dbReference type="Proteomes" id="UP001183246"/>
    </source>
</evidence>
<gene>
    <name evidence="1" type="ORF">RM590_07330</name>
</gene>
<protein>
    <submittedName>
        <fullName evidence="1">Uncharacterized protein</fullName>
    </submittedName>
</protein>
<sequence>MTLDSLRPAAAPASNDEACDVVAALKAALAEHGITLPSLGVDHGTWTSPHTPTLIELGRCNVATARAIVAALTRS</sequence>
<organism evidence="1 2">
    <name type="scientific">Streptomyces litchfieldiae</name>
    <dbReference type="NCBI Taxonomy" id="3075543"/>
    <lineage>
        <taxon>Bacteria</taxon>
        <taxon>Bacillati</taxon>
        <taxon>Actinomycetota</taxon>
        <taxon>Actinomycetes</taxon>
        <taxon>Kitasatosporales</taxon>
        <taxon>Streptomycetaceae</taxon>
        <taxon>Streptomyces</taxon>
    </lineage>
</organism>
<dbReference type="Proteomes" id="UP001183246">
    <property type="component" value="Unassembled WGS sequence"/>
</dbReference>
<proteinExistence type="predicted"/>
<reference evidence="2" key="1">
    <citation type="submission" date="2023-07" db="EMBL/GenBank/DDBJ databases">
        <title>30 novel species of actinomycetes from the DSMZ collection.</title>
        <authorList>
            <person name="Nouioui I."/>
        </authorList>
    </citation>
    <scope>NUCLEOTIDE SEQUENCE [LARGE SCALE GENOMIC DNA]</scope>
    <source>
        <strain evidence="2">DSM 44938</strain>
    </source>
</reference>
<accession>A0ABU2MLE9</accession>
<evidence type="ECO:0000313" key="1">
    <source>
        <dbReference type="EMBL" id="MDT0342437.1"/>
    </source>
</evidence>
<dbReference type="EMBL" id="JAVREL010000003">
    <property type="protein sequence ID" value="MDT0342437.1"/>
    <property type="molecule type" value="Genomic_DNA"/>
</dbReference>
<keyword evidence="2" id="KW-1185">Reference proteome</keyword>
<name>A0ABU2MLE9_9ACTN</name>
<dbReference type="RefSeq" id="WP_311703569.1">
    <property type="nucleotide sequence ID" value="NZ_JAVREL010000003.1"/>
</dbReference>